<protein>
    <recommendedName>
        <fullName evidence="3">Growth inhibitor PemK</fullName>
    </recommendedName>
</protein>
<dbReference type="Proteomes" id="UP000197153">
    <property type="component" value="Chromosome 1"/>
</dbReference>
<sequence>MTFPKPTQGLVLCYSYLWRREYLRGQDEGVKDRPCAVILVTTAEDGDEVVTVLPITHTPPSNPDHVVEIPSATKRRLGLDGERSWVVLTEANRFVWPGPDLRPLRVGDAASVAYGLLPYALMDAIRLKFIALLKVNRSSVVQRTE</sequence>
<gene>
    <name evidence="1" type="ORF">Y958_07880</name>
</gene>
<dbReference type="AlphaFoldDB" id="A0A248JR99"/>
<evidence type="ECO:0000313" key="2">
    <source>
        <dbReference type="Proteomes" id="UP000197153"/>
    </source>
</evidence>
<reference evidence="1 2" key="1">
    <citation type="submission" date="2017-06" db="EMBL/GenBank/DDBJ databases">
        <title>Complete genome sequence of Nitrospirillum amazonense strain CBAmC, an endophytic nitrogen-fixing and plant growth-promoting bacterium, isolated from sugarcane.</title>
        <authorList>
            <person name="Schwab S."/>
            <person name="dos Santos Teixeira K.R."/>
            <person name="Simoes Araujo J.L."/>
            <person name="Soares Vidal M."/>
            <person name="Borges de Freitas H.R."/>
            <person name="Rivello Crivelaro A.L."/>
            <person name="Bueno de Camargo Nunes A."/>
            <person name="dos Santos C.M."/>
            <person name="Palmeira da Silva Rosa D."/>
            <person name="da Silva Padilha D."/>
            <person name="da Silva E."/>
            <person name="Araujo Terra L."/>
            <person name="Soares Mendes V."/>
            <person name="Farinelli L."/>
            <person name="Magalhaes Cruz L."/>
            <person name="Baldani J.I."/>
        </authorList>
    </citation>
    <scope>NUCLEOTIDE SEQUENCE [LARGE SCALE GENOMIC DNA]</scope>
    <source>
        <strain evidence="1 2">CBAmC</strain>
    </source>
</reference>
<evidence type="ECO:0008006" key="3">
    <source>
        <dbReference type="Google" id="ProtNLM"/>
    </source>
</evidence>
<accession>A0A248JR99</accession>
<evidence type="ECO:0000313" key="1">
    <source>
        <dbReference type="EMBL" id="ASG20734.1"/>
    </source>
</evidence>
<dbReference type="EMBL" id="CP022110">
    <property type="protein sequence ID" value="ASG20734.1"/>
    <property type="molecule type" value="Genomic_DNA"/>
</dbReference>
<dbReference type="KEGG" id="nao:Y958_07880"/>
<keyword evidence="2" id="KW-1185">Reference proteome</keyword>
<organism evidence="1 2">
    <name type="scientific">Nitrospirillum viridazoti CBAmc</name>
    <dbReference type="NCBI Taxonomy" id="1441467"/>
    <lineage>
        <taxon>Bacteria</taxon>
        <taxon>Pseudomonadati</taxon>
        <taxon>Pseudomonadota</taxon>
        <taxon>Alphaproteobacteria</taxon>
        <taxon>Rhodospirillales</taxon>
        <taxon>Azospirillaceae</taxon>
        <taxon>Nitrospirillum</taxon>
        <taxon>Nitrospirillum viridazoti</taxon>
    </lineage>
</organism>
<proteinExistence type="predicted"/>
<name>A0A248JR99_9PROT</name>